<keyword evidence="3" id="KW-0456">Lyase</keyword>
<feature type="domain" description="CYTH" evidence="2">
    <location>
        <begin position="2"/>
        <end position="183"/>
    </location>
</feature>
<dbReference type="PROSITE" id="PS51707">
    <property type="entry name" value="CYTH"/>
    <property type="match status" value="1"/>
</dbReference>
<evidence type="ECO:0000313" key="4">
    <source>
        <dbReference type="Proteomes" id="UP000007881"/>
    </source>
</evidence>
<dbReference type="STRING" id="1142394.PSMK_05260"/>
<dbReference type="eggNOG" id="COG1437">
    <property type="taxonomic scope" value="Bacteria"/>
</dbReference>
<evidence type="ECO:0000259" key="2">
    <source>
        <dbReference type="PROSITE" id="PS51707"/>
    </source>
</evidence>
<dbReference type="CDD" id="cd07890">
    <property type="entry name" value="CYTH-like_AC_IV-like"/>
    <property type="match status" value="1"/>
</dbReference>
<protein>
    <submittedName>
        <fullName evidence="3">Adenylate cyclase</fullName>
        <ecNumber evidence="3">4.6.1.1</ecNumber>
    </submittedName>
</protein>
<evidence type="ECO:0000256" key="1">
    <source>
        <dbReference type="SAM" id="MobiDB-lite"/>
    </source>
</evidence>
<sequence length="198" mass="21347">MPIETEAKLPLADPEGLRRRLAALDAPLAAAFTEDNRFFDLPGDRLRGADRALRLRTETPRAGSPHAGPPRHVLCHKGPRLPGAGGAADGLKRRPEHEIVVADADGAAAFLAALGYAPRFRFEKRRDRHRLGGCVVEIDELPGLGFFVEVEGPDPDAVEATLARLGLRDAPREPRGYLALLIEGGRCGPGDPPTFRFG</sequence>
<dbReference type="SUPFAM" id="SSF55154">
    <property type="entry name" value="CYTH-like phosphatases"/>
    <property type="match status" value="1"/>
</dbReference>
<dbReference type="PANTHER" id="PTHR21028:SF2">
    <property type="entry name" value="CYTH DOMAIN-CONTAINING PROTEIN"/>
    <property type="match status" value="1"/>
</dbReference>
<dbReference type="OrthoDB" id="269802at2"/>
<gene>
    <name evidence="3" type="ordered locus">PSMK_05260</name>
</gene>
<organism evidence="3 4">
    <name type="scientific">Phycisphaera mikurensis (strain NBRC 102666 / KCTC 22515 / FYK2301M01)</name>
    <dbReference type="NCBI Taxonomy" id="1142394"/>
    <lineage>
        <taxon>Bacteria</taxon>
        <taxon>Pseudomonadati</taxon>
        <taxon>Planctomycetota</taxon>
        <taxon>Phycisphaerae</taxon>
        <taxon>Phycisphaerales</taxon>
        <taxon>Phycisphaeraceae</taxon>
        <taxon>Phycisphaera</taxon>
    </lineage>
</organism>
<keyword evidence="4" id="KW-1185">Reference proteome</keyword>
<name>I0IBP7_PHYMF</name>
<dbReference type="HOGENOM" id="CLU_105244_0_0_0"/>
<dbReference type="RefSeq" id="WP_014435905.1">
    <property type="nucleotide sequence ID" value="NC_017080.1"/>
</dbReference>
<dbReference type="InterPro" id="IPR008173">
    <property type="entry name" value="Adenylyl_cyclase_CyaB"/>
</dbReference>
<dbReference type="PANTHER" id="PTHR21028">
    <property type="entry name" value="SI:CH211-156B7.4"/>
    <property type="match status" value="1"/>
</dbReference>
<feature type="region of interest" description="Disordered" evidence="1">
    <location>
        <begin position="57"/>
        <end position="79"/>
    </location>
</feature>
<dbReference type="KEGG" id="phm:PSMK_05260"/>
<dbReference type="EMBL" id="AP012338">
    <property type="protein sequence ID" value="BAM02685.1"/>
    <property type="molecule type" value="Genomic_DNA"/>
</dbReference>
<dbReference type="Gene3D" id="2.40.320.10">
    <property type="entry name" value="Hypothetical Protein Pfu-838710-001"/>
    <property type="match status" value="1"/>
</dbReference>
<dbReference type="InterPro" id="IPR033469">
    <property type="entry name" value="CYTH-like_dom_sf"/>
</dbReference>
<dbReference type="EC" id="4.6.1.1" evidence="3"/>
<proteinExistence type="predicted"/>
<dbReference type="GO" id="GO:0004016">
    <property type="term" value="F:adenylate cyclase activity"/>
    <property type="evidence" value="ECO:0007669"/>
    <property type="project" value="UniProtKB-EC"/>
</dbReference>
<dbReference type="SMART" id="SM01118">
    <property type="entry name" value="CYTH"/>
    <property type="match status" value="1"/>
</dbReference>
<dbReference type="Proteomes" id="UP000007881">
    <property type="component" value="Chromosome"/>
</dbReference>
<dbReference type="Pfam" id="PF01928">
    <property type="entry name" value="CYTH"/>
    <property type="match status" value="1"/>
</dbReference>
<accession>I0IBP7</accession>
<dbReference type="AlphaFoldDB" id="I0IBP7"/>
<reference evidence="3 4" key="1">
    <citation type="submission" date="2012-02" db="EMBL/GenBank/DDBJ databases">
        <title>Complete genome sequence of Phycisphaera mikurensis NBRC 102666.</title>
        <authorList>
            <person name="Ankai A."/>
            <person name="Hosoyama A."/>
            <person name="Terui Y."/>
            <person name="Sekine M."/>
            <person name="Fukai R."/>
            <person name="Kato Y."/>
            <person name="Nakamura S."/>
            <person name="Yamada-Narita S."/>
            <person name="Kawakoshi A."/>
            <person name="Fukunaga Y."/>
            <person name="Yamazaki S."/>
            <person name="Fujita N."/>
        </authorList>
    </citation>
    <scope>NUCLEOTIDE SEQUENCE [LARGE SCALE GENOMIC DNA]</scope>
    <source>
        <strain evidence="4">NBRC 102666 / KCTC 22515 / FYK2301M01</strain>
    </source>
</reference>
<dbReference type="InterPro" id="IPR023577">
    <property type="entry name" value="CYTH_domain"/>
</dbReference>
<evidence type="ECO:0000313" key="3">
    <source>
        <dbReference type="EMBL" id="BAM02685.1"/>
    </source>
</evidence>